<reference evidence="3 4" key="1">
    <citation type="submission" date="2020-06" db="EMBL/GenBank/DDBJ databases">
        <authorList>
            <consortium name="Wellcome Sanger Institute Data Sharing"/>
        </authorList>
    </citation>
    <scope>NUCLEOTIDE SEQUENCE [LARGE SCALE GENOMIC DNA]</scope>
</reference>
<sequence length="201" mass="22696">GTTAVSVFCSLGDTLRVKVASSGTECYMPRNIVAKVLNRWLYVGISREQAEELLQSPQNQTGTFMIRESQMSKGTYSLSVLQRLGAACSVKHYRIHRLHDGRFYLFTSHAFSSLSQLVDHYSDSIDGLCCLLRQPCFIREAEKTPAARVPPSACVRKPTINWRNVDRERIFEGLREAMNSYFFATQEDSKGLSDMGLELID</sequence>
<feature type="domain" description="SH2" evidence="2">
    <location>
        <begin position="40"/>
        <end position="136"/>
    </location>
</feature>
<dbReference type="InterPro" id="IPR036860">
    <property type="entry name" value="SH2_dom_sf"/>
</dbReference>
<evidence type="ECO:0000259" key="2">
    <source>
        <dbReference type="PROSITE" id="PS50001"/>
    </source>
</evidence>
<reference evidence="3" key="2">
    <citation type="submission" date="2025-08" db="UniProtKB">
        <authorList>
            <consortium name="Ensembl"/>
        </authorList>
    </citation>
    <scope>IDENTIFICATION</scope>
</reference>
<dbReference type="PRINTS" id="PR00401">
    <property type="entry name" value="SH2DOMAIN"/>
</dbReference>
<dbReference type="InterPro" id="IPR043539">
    <property type="entry name" value="Grb2-like"/>
</dbReference>
<reference evidence="3" key="3">
    <citation type="submission" date="2025-09" db="UniProtKB">
        <authorList>
            <consortium name="Ensembl"/>
        </authorList>
    </citation>
    <scope>IDENTIFICATION</scope>
</reference>
<keyword evidence="1" id="KW-0727">SH2 domain</keyword>
<organism evidence="3 4">
    <name type="scientific">Denticeps clupeoides</name>
    <name type="common">denticle herring</name>
    <dbReference type="NCBI Taxonomy" id="299321"/>
    <lineage>
        <taxon>Eukaryota</taxon>
        <taxon>Metazoa</taxon>
        <taxon>Chordata</taxon>
        <taxon>Craniata</taxon>
        <taxon>Vertebrata</taxon>
        <taxon>Euteleostomi</taxon>
        <taxon>Actinopterygii</taxon>
        <taxon>Neopterygii</taxon>
        <taxon>Teleostei</taxon>
        <taxon>Clupei</taxon>
        <taxon>Clupeiformes</taxon>
        <taxon>Denticipitoidei</taxon>
        <taxon>Denticipitidae</taxon>
        <taxon>Denticeps</taxon>
    </lineage>
</organism>
<evidence type="ECO:0000313" key="4">
    <source>
        <dbReference type="Proteomes" id="UP000694580"/>
    </source>
</evidence>
<gene>
    <name evidence="3" type="primary">sla2a</name>
</gene>
<name>A0AAY4D3I4_9TELE</name>
<protein>
    <recommendedName>
        <fullName evidence="2">SH2 domain-containing protein</fullName>
    </recommendedName>
</protein>
<accession>A0AAY4D3I4</accession>
<dbReference type="InterPro" id="IPR000980">
    <property type="entry name" value="SH2"/>
</dbReference>
<dbReference type="PANTHER" id="PTHR46037">
    <property type="entry name" value="PROTEIN ENHANCER OF SEVENLESS 2B"/>
    <property type="match status" value="1"/>
</dbReference>
<dbReference type="Gene3D" id="3.30.505.10">
    <property type="entry name" value="SH2 domain"/>
    <property type="match status" value="1"/>
</dbReference>
<evidence type="ECO:0000256" key="1">
    <source>
        <dbReference type="PROSITE-ProRule" id="PRU00191"/>
    </source>
</evidence>
<dbReference type="Pfam" id="PF00017">
    <property type="entry name" value="SH2"/>
    <property type="match status" value="1"/>
</dbReference>
<dbReference type="AlphaFoldDB" id="A0AAY4D3I4"/>
<dbReference type="GeneTree" id="ENSGT00940000160331"/>
<proteinExistence type="predicted"/>
<dbReference type="PROSITE" id="PS50001">
    <property type="entry name" value="SH2"/>
    <property type="match status" value="1"/>
</dbReference>
<evidence type="ECO:0000313" key="3">
    <source>
        <dbReference type="Ensembl" id="ENSDCDP00010038956.1"/>
    </source>
</evidence>
<dbReference type="Ensembl" id="ENSDCDT00010048644.1">
    <property type="protein sequence ID" value="ENSDCDP00010038956.1"/>
    <property type="gene ID" value="ENSDCDG00010025112.1"/>
</dbReference>
<dbReference type="SMART" id="SM00252">
    <property type="entry name" value="SH2"/>
    <property type="match status" value="1"/>
</dbReference>
<keyword evidence="4" id="KW-1185">Reference proteome</keyword>
<dbReference type="Proteomes" id="UP000694580">
    <property type="component" value="Chromosome 12"/>
</dbReference>
<dbReference type="SUPFAM" id="SSF55550">
    <property type="entry name" value="SH2 domain"/>
    <property type="match status" value="1"/>
</dbReference>